<evidence type="ECO:0000259" key="2">
    <source>
        <dbReference type="Pfam" id="PF00975"/>
    </source>
</evidence>
<dbReference type="Pfam" id="PF00975">
    <property type="entry name" value="Thioesterase"/>
    <property type="match status" value="1"/>
</dbReference>
<dbReference type="InterPro" id="IPR012223">
    <property type="entry name" value="TEII"/>
</dbReference>
<dbReference type="InterPro" id="IPR029058">
    <property type="entry name" value="AB_hydrolase_fold"/>
</dbReference>
<accession>A0A3A3GJR7</accession>
<dbReference type="RefSeq" id="WP_119794825.1">
    <property type="nucleotide sequence ID" value="NZ_QYZD01000016.1"/>
</dbReference>
<reference evidence="3 4" key="1">
    <citation type="submission" date="2018-09" db="EMBL/GenBank/DDBJ databases">
        <title>Paenibacillus SK2017-BO5.</title>
        <authorList>
            <person name="Piskunova J.V."/>
            <person name="Dubiley S.A."/>
            <person name="Severinov K.V."/>
        </authorList>
    </citation>
    <scope>NUCLEOTIDE SEQUENCE [LARGE SCALE GENOMIC DNA]</scope>
    <source>
        <strain evidence="3 4">BO5</strain>
    </source>
</reference>
<sequence length="244" mass="27774">MSMIDLFCIPYAGGSAHAIYGKWVEKLDPGIKLHPLELAGHGRRMGEPFHANVAEAVQDLLDKMRPSIVQRPYAVYGHSMGTGLAYELTVAARASGLPEPAALFLSGRIPPHLKYNEEPMHKLSDAEFLEKIRKIGGTPAQFFESKDLLKLFLPILRHDYRMIEQYRLSGKPQPVDGDIVFFLSHEDQYVNLPDILEWKQYSKRSFEYHPFQGGHFFIHEVWDQICMLVNRKLLGHGSTNDSRG</sequence>
<dbReference type="Gene3D" id="3.40.50.1820">
    <property type="entry name" value="alpha/beta hydrolase"/>
    <property type="match status" value="1"/>
</dbReference>
<dbReference type="EMBL" id="QYZD01000016">
    <property type="protein sequence ID" value="RJG22461.1"/>
    <property type="molecule type" value="Genomic_DNA"/>
</dbReference>
<gene>
    <name evidence="3" type="ORF">DQX05_17530</name>
</gene>
<comment type="caution">
    <text evidence="3">The sequence shown here is derived from an EMBL/GenBank/DDBJ whole genome shotgun (WGS) entry which is preliminary data.</text>
</comment>
<proteinExistence type="inferred from homology"/>
<dbReference type="PANTHER" id="PTHR11487:SF0">
    <property type="entry name" value="S-ACYL FATTY ACID SYNTHASE THIOESTERASE, MEDIUM CHAIN"/>
    <property type="match status" value="1"/>
</dbReference>
<dbReference type="GO" id="GO:0008610">
    <property type="term" value="P:lipid biosynthetic process"/>
    <property type="evidence" value="ECO:0007669"/>
    <property type="project" value="TreeGrafter"/>
</dbReference>
<organism evidence="3 4">
    <name type="scientific">Paenibacillus thiaminolyticus</name>
    <name type="common">Bacillus thiaminolyticus</name>
    <dbReference type="NCBI Taxonomy" id="49283"/>
    <lineage>
        <taxon>Bacteria</taxon>
        <taxon>Bacillati</taxon>
        <taxon>Bacillota</taxon>
        <taxon>Bacilli</taxon>
        <taxon>Bacillales</taxon>
        <taxon>Paenibacillaceae</taxon>
        <taxon>Paenibacillus</taxon>
    </lineage>
</organism>
<dbReference type="PANTHER" id="PTHR11487">
    <property type="entry name" value="THIOESTERASE"/>
    <property type="match status" value="1"/>
</dbReference>
<feature type="domain" description="Thioesterase" evidence="2">
    <location>
        <begin position="6"/>
        <end position="232"/>
    </location>
</feature>
<name>A0A3A3GJR7_PANTH</name>
<dbReference type="SUPFAM" id="SSF53474">
    <property type="entry name" value="alpha/beta-Hydrolases"/>
    <property type="match status" value="1"/>
</dbReference>
<evidence type="ECO:0000313" key="4">
    <source>
        <dbReference type="Proteomes" id="UP000266177"/>
    </source>
</evidence>
<comment type="similarity">
    <text evidence="1">Belongs to the thioesterase family.</text>
</comment>
<protein>
    <submittedName>
        <fullName evidence="3">Thioesterase</fullName>
    </submittedName>
</protein>
<evidence type="ECO:0000313" key="3">
    <source>
        <dbReference type="EMBL" id="RJG22461.1"/>
    </source>
</evidence>
<dbReference type="OrthoDB" id="2213423at2"/>
<evidence type="ECO:0000256" key="1">
    <source>
        <dbReference type="ARBA" id="ARBA00007169"/>
    </source>
</evidence>
<dbReference type="InterPro" id="IPR001031">
    <property type="entry name" value="Thioesterase"/>
</dbReference>
<dbReference type="Proteomes" id="UP000266177">
    <property type="component" value="Unassembled WGS sequence"/>
</dbReference>
<dbReference type="AlphaFoldDB" id="A0A3A3GJR7"/>